<dbReference type="RefSeq" id="WP_204972078.1">
    <property type="nucleotide sequence ID" value="NZ_JAAZTS010000013.1"/>
</dbReference>
<sequence>MKKIVWITFLCSLAFISCQQDEWADSLQTEAATPTVRLRSDRYENDGAHTRQTTETDAPYDRVEFYVVGEDGAIASGLKGIYNHQNQEIKIEGLKEGEYELLILAIKGNLLDDGATIHPLKQKTDQWISFPSDLQKPLEAEYFYSKTPFSVSREAVAGGHEYIVHLPAEIVQKRIMGRLDLALLYNNDDVRTAATQKTLSFHTGTFYTAFTGDGGYAGQSNGQTDPIELNDQNTYWFMPTTADAQINAEISLTTTHYRGGERQCSYLFGVDAISPNRIEQVYARMEHPDDYQGTMYITRQAYNEGNHAKILQDGESKTIYADPAQRRFNTAHPLQIKVNDAGQLHARFYSPRDLKRVLIKAQVPSVSNEYFDLAYFDSIPAFADFFHEVAISSRNGMYRTESGKLIEIGNLTPAQLAEAQYKIESDDPYWAKIKSIVHGWDIYFSLYGGDPDLPNGGPVGNWMGIRPVHCREVVAMFINFTYMIDMDEHEEILRANEDILYGNGGVDDKVTADQVLSQMRRERTLQVGLVYSGNGVIGLGGGIIFGAYQNAWLAHYNNTYACEIMFHELGHVMGYNHSSAFTYGPWAQQLMNNFYVNNLHKFPIDSPSYLNSRNNPTLYP</sequence>
<organism evidence="1 2">
    <name type="scientific">Caecibacteroides pullorum</name>
    <dbReference type="NCBI Taxonomy" id="2725562"/>
    <lineage>
        <taxon>Bacteria</taxon>
        <taxon>Pseudomonadati</taxon>
        <taxon>Bacteroidota</taxon>
        <taxon>Bacteroidia</taxon>
        <taxon>Bacteroidales</taxon>
        <taxon>Bacteroidaceae</taxon>
        <taxon>Caecibacteroides</taxon>
    </lineage>
</organism>
<keyword evidence="2" id="KW-1185">Reference proteome</keyword>
<proteinExistence type="predicted"/>
<gene>
    <name evidence="1" type="ORF">H6D15_09685</name>
</gene>
<evidence type="ECO:0000313" key="2">
    <source>
        <dbReference type="Proteomes" id="UP000698924"/>
    </source>
</evidence>
<dbReference type="InterPro" id="IPR024079">
    <property type="entry name" value="MetalloPept_cat_dom_sf"/>
</dbReference>
<evidence type="ECO:0000313" key="1">
    <source>
        <dbReference type="EMBL" id="MBM6857863.1"/>
    </source>
</evidence>
<protein>
    <submittedName>
        <fullName evidence="1">Uncharacterized protein</fullName>
    </submittedName>
</protein>
<dbReference type="AlphaFoldDB" id="A0AA40ZTQ0"/>
<dbReference type="EMBL" id="JACJMO010000013">
    <property type="protein sequence ID" value="MBM6857863.1"/>
    <property type="molecule type" value="Genomic_DNA"/>
</dbReference>
<name>A0AA40ZTQ0_9BACT</name>
<dbReference type="GO" id="GO:0008237">
    <property type="term" value="F:metallopeptidase activity"/>
    <property type="evidence" value="ECO:0007669"/>
    <property type="project" value="InterPro"/>
</dbReference>
<comment type="caution">
    <text evidence="1">The sequence shown here is derived from an EMBL/GenBank/DDBJ whole genome shotgun (WGS) entry which is preliminary data.</text>
</comment>
<dbReference type="SUPFAM" id="SSF55486">
    <property type="entry name" value="Metalloproteases ('zincins'), catalytic domain"/>
    <property type="match status" value="1"/>
</dbReference>
<dbReference type="PROSITE" id="PS51257">
    <property type="entry name" value="PROKAR_LIPOPROTEIN"/>
    <property type="match status" value="1"/>
</dbReference>
<dbReference type="Proteomes" id="UP000698924">
    <property type="component" value="Unassembled WGS sequence"/>
</dbReference>
<dbReference type="Gene3D" id="3.40.390.10">
    <property type="entry name" value="Collagenase (Catalytic Domain)"/>
    <property type="match status" value="1"/>
</dbReference>
<reference evidence="1 2" key="1">
    <citation type="journal article" date="2021" name="Sci. Rep.">
        <title>The distribution of antibiotic resistance genes in chicken gut microbiota commensals.</title>
        <authorList>
            <person name="Juricova H."/>
            <person name="Matiasovicova J."/>
            <person name="Kubasova T."/>
            <person name="Cejkova D."/>
            <person name="Rychlik I."/>
        </authorList>
    </citation>
    <scope>NUCLEOTIDE SEQUENCE [LARGE SCALE GENOMIC DNA]</scope>
    <source>
        <strain evidence="1 2">An421</strain>
    </source>
</reference>
<accession>A0AA40ZTQ0</accession>